<keyword evidence="1 4" id="KW-0349">Heme</keyword>
<dbReference type="PROSITE" id="PS51007">
    <property type="entry name" value="CYTC"/>
    <property type="match status" value="1"/>
</dbReference>
<evidence type="ECO:0000259" key="6">
    <source>
        <dbReference type="PROSITE" id="PS51007"/>
    </source>
</evidence>
<dbReference type="Gene3D" id="1.10.760.10">
    <property type="entry name" value="Cytochrome c-like domain"/>
    <property type="match status" value="1"/>
</dbReference>
<keyword evidence="2 4" id="KW-0479">Metal-binding</keyword>
<dbReference type="Proteomes" id="UP000094313">
    <property type="component" value="Chromosome"/>
</dbReference>
<dbReference type="EMBL" id="CP017141">
    <property type="protein sequence ID" value="AOM79066.1"/>
    <property type="molecule type" value="Genomic_DNA"/>
</dbReference>
<evidence type="ECO:0000313" key="7">
    <source>
        <dbReference type="EMBL" id="AOM79066.1"/>
    </source>
</evidence>
<reference evidence="7 8" key="1">
    <citation type="submission" date="2016-08" db="EMBL/GenBank/DDBJ databases">
        <authorList>
            <person name="Seilhamer J.J."/>
        </authorList>
    </citation>
    <scope>NUCLEOTIDE SEQUENCE [LARGE SCALE GENOMIC DNA]</scope>
    <source>
        <strain evidence="7 8">DX4</strain>
    </source>
</reference>
<organism evidence="7 8">
    <name type="scientific">Pedobacter steynii</name>
    <dbReference type="NCBI Taxonomy" id="430522"/>
    <lineage>
        <taxon>Bacteria</taxon>
        <taxon>Pseudomonadati</taxon>
        <taxon>Bacteroidota</taxon>
        <taxon>Sphingobacteriia</taxon>
        <taxon>Sphingobacteriales</taxon>
        <taxon>Sphingobacteriaceae</taxon>
        <taxon>Pedobacter</taxon>
    </lineage>
</organism>
<proteinExistence type="predicted"/>
<evidence type="ECO:0000256" key="4">
    <source>
        <dbReference type="PROSITE-ProRule" id="PRU00433"/>
    </source>
</evidence>
<evidence type="ECO:0000256" key="5">
    <source>
        <dbReference type="SAM" id="Phobius"/>
    </source>
</evidence>
<name>A0A1D7QK70_9SPHI</name>
<evidence type="ECO:0000256" key="1">
    <source>
        <dbReference type="ARBA" id="ARBA00022617"/>
    </source>
</evidence>
<keyword evidence="8" id="KW-1185">Reference proteome</keyword>
<dbReference type="PANTHER" id="PTHR33751:SF1">
    <property type="entry name" value="CBB3-TYPE CYTOCHROME C OXIDASE SUBUNIT FIXP"/>
    <property type="match status" value="1"/>
</dbReference>
<feature type="transmembrane region" description="Helical" evidence="5">
    <location>
        <begin position="6"/>
        <end position="24"/>
    </location>
</feature>
<evidence type="ECO:0000313" key="8">
    <source>
        <dbReference type="Proteomes" id="UP000094313"/>
    </source>
</evidence>
<accession>A0A1D7QK70</accession>
<keyword evidence="5" id="KW-0812">Transmembrane</keyword>
<dbReference type="GO" id="GO:0009055">
    <property type="term" value="F:electron transfer activity"/>
    <property type="evidence" value="ECO:0007669"/>
    <property type="project" value="InterPro"/>
</dbReference>
<keyword evidence="5" id="KW-1133">Transmembrane helix</keyword>
<dbReference type="AlphaFoldDB" id="A0A1D7QK70"/>
<dbReference type="SUPFAM" id="SSF46626">
    <property type="entry name" value="Cytochrome c"/>
    <property type="match status" value="1"/>
</dbReference>
<dbReference type="RefSeq" id="WP_069380729.1">
    <property type="nucleotide sequence ID" value="NZ_CP017141.1"/>
</dbReference>
<dbReference type="InterPro" id="IPR009056">
    <property type="entry name" value="Cyt_c-like_dom"/>
</dbReference>
<dbReference type="KEGG" id="psty:BFS30_18965"/>
<dbReference type="InterPro" id="IPR050597">
    <property type="entry name" value="Cytochrome_c_Oxidase_Subunit"/>
</dbReference>
<evidence type="ECO:0000256" key="3">
    <source>
        <dbReference type="ARBA" id="ARBA00023004"/>
    </source>
</evidence>
<feature type="domain" description="Cytochrome c" evidence="6">
    <location>
        <begin position="170"/>
        <end position="249"/>
    </location>
</feature>
<dbReference type="GO" id="GO:0046872">
    <property type="term" value="F:metal ion binding"/>
    <property type="evidence" value="ECO:0007669"/>
    <property type="project" value="UniProtKB-KW"/>
</dbReference>
<dbReference type="InterPro" id="IPR038414">
    <property type="entry name" value="CcoP_N_sf"/>
</dbReference>
<evidence type="ECO:0000256" key="2">
    <source>
        <dbReference type="ARBA" id="ARBA00022723"/>
    </source>
</evidence>
<sequence>MTELLIWALLFVAAIILIVSLQVLKVIKIFIKESISPSPFATAEEKEQFRLLAAEREAEEKAKPSIWTKIMGLKPMTEEKDLMMEHEFDGIAELDNPTPAWFSVLFYGTIIFAIGYMFNYHVFNWGKSQEEEYAVELQEAEEARIAFLQKPGAGGPQINENNMEQSTDKEMIQKGAALFKTVCTPCHGEHGEGGVGPNLTDEFWLHGGGAKDVFKTIKYGVPEKGMVAWEKSMNAKQISDITNYVLSLKGSNPAGAKAPQGKKE</sequence>
<dbReference type="InterPro" id="IPR036909">
    <property type="entry name" value="Cyt_c-like_dom_sf"/>
</dbReference>
<dbReference type="GO" id="GO:0020037">
    <property type="term" value="F:heme binding"/>
    <property type="evidence" value="ECO:0007669"/>
    <property type="project" value="InterPro"/>
</dbReference>
<keyword evidence="5" id="KW-0472">Membrane</keyword>
<dbReference type="Gene3D" id="6.10.280.130">
    <property type="match status" value="1"/>
</dbReference>
<dbReference type="InterPro" id="IPR032858">
    <property type="entry name" value="CcoP_N"/>
</dbReference>
<dbReference type="OrthoDB" id="9811281at2"/>
<dbReference type="Pfam" id="PF14715">
    <property type="entry name" value="FixP_N"/>
    <property type="match status" value="1"/>
</dbReference>
<feature type="transmembrane region" description="Helical" evidence="5">
    <location>
        <begin position="100"/>
        <end position="118"/>
    </location>
</feature>
<gene>
    <name evidence="7" type="ORF">BFS30_18965</name>
</gene>
<protein>
    <submittedName>
        <fullName evidence="7">Cytochrome C</fullName>
    </submittedName>
</protein>
<dbReference type="Pfam" id="PF13442">
    <property type="entry name" value="Cytochrome_CBB3"/>
    <property type="match status" value="1"/>
</dbReference>
<keyword evidence="3 4" id="KW-0408">Iron</keyword>
<dbReference type="PANTHER" id="PTHR33751">
    <property type="entry name" value="CBB3-TYPE CYTOCHROME C OXIDASE SUBUNIT FIXP"/>
    <property type="match status" value="1"/>
</dbReference>